<accession>A0A6I0F8H4</accession>
<evidence type="ECO:0000259" key="2">
    <source>
        <dbReference type="Pfam" id="PF18145"/>
    </source>
</evidence>
<proteinExistence type="predicted"/>
<keyword evidence="1" id="KW-0472">Membrane</keyword>
<evidence type="ECO:0000313" key="4">
    <source>
        <dbReference type="Proteomes" id="UP000432715"/>
    </source>
</evidence>
<keyword evidence="1" id="KW-1133">Transmembrane helix</keyword>
<dbReference type="Pfam" id="PF18145">
    <property type="entry name" value="SAVED"/>
    <property type="match status" value="1"/>
</dbReference>
<dbReference type="RefSeq" id="WP_151860325.1">
    <property type="nucleotide sequence ID" value="NZ_WBZC01000012.1"/>
</dbReference>
<dbReference type="EMBL" id="WBZC01000012">
    <property type="protein sequence ID" value="KAB3536269.1"/>
    <property type="molecule type" value="Genomic_DNA"/>
</dbReference>
<evidence type="ECO:0000256" key="1">
    <source>
        <dbReference type="SAM" id="Phobius"/>
    </source>
</evidence>
<dbReference type="NCBIfam" id="NF033611">
    <property type="entry name" value="SAVED"/>
    <property type="match status" value="1"/>
</dbReference>
<protein>
    <submittedName>
        <fullName evidence="3">SAVED domain-containing protein</fullName>
    </submittedName>
</protein>
<dbReference type="AlphaFoldDB" id="A0A6I0F8H4"/>
<keyword evidence="4" id="KW-1185">Reference proteome</keyword>
<organism evidence="3 4">
    <name type="scientific">Alkaliphilus pronyensis</name>
    <dbReference type="NCBI Taxonomy" id="1482732"/>
    <lineage>
        <taxon>Bacteria</taxon>
        <taxon>Bacillati</taxon>
        <taxon>Bacillota</taxon>
        <taxon>Clostridia</taxon>
        <taxon>Peptostreptococcales</taxon>
        <taxon>Natronincolaceae</taxon>
        <taxon>Alkaliphilus</taxon>
    </lineage>
</organism>
<comment type="caution">
    <text evidence="3">The sequence shown here is derived from an EMBL/GenBank/DDBJ whole genome shotgun (WGS) entry which is preliminary data.</text>
</comment>
<sequence>MKISKENIVELLRLLLPFAKKPIESWVVKFFLNFGGTILLAGLTTPIWQSLLLRLSDKYLGTNLSESNTTLMVVLITIAFLSWTIGLMFYWLMVHKQKVPKPKDISIYQHSIENVVNKNPVSDDEELYEIDLRFELKDKSHYGIKKAIEKQFDLTKSIQETIKRENHSQVNYYGLASIPFTMLLGYNISDKYDVVFNEWDNNQKEWLRLSEDTDYPEILVTSKNPLDRTKNSGELIVRVNFTTRVEDEHIENLALNVLNIIDFGVEVPKRGIITSKTQIVEYQNAFRKLMDDINDKYPSIKRIHLFMSAQSSIVFTIGSKISERMDAEVVIYEHAKQNENDIRYPWGLILSKENRRSEDVYFESEKGELHVRHE</sequence>
<feature type="transmembrane region" description="Helical" evidence="1">
    <location>
        <begin position="71"/>
        <end position="93"/>
    </location>
</feature>
<dbReference type="InterPro" id="IPR040836">
    <property type="entry name" value="SAVED"/>
</dbReference>
<gene>
    <name evidence="3" type="ORF">F8154_04100</name>
</gene>
<dbReference type="OrthoDB" id="2047737at2"/>
<feature type="domain" description="SMODS-associated and fused to various effectors" evidence="2">
    <location>
        <begin position="157"/>
        <end position="348"/>
    </location>
</feature>
<name>A0A6I0F8H4_9FIRM</name>
<reference evidence="3 4" key="1">
    <citation type="submission" date="2019-10" db="EMBL/GenBank/DDBJ databases">
        <title>Alkaliphilus serpentinus sp. nov. and Alkaliphilus pronyensis sp. nov., two novel anaerobic alkaliphilic species isolated from the serpentinized-hosted hydrothermal field of the Prony Bay (New Caledonia).</title>
        <authorList>
            <person name="Postec A."/>
        </authorList>
    </citation>
    <scope>NUCLEOTIDE SEQUENCE [LARGE SCALE GENOMIC DNA]</scope>
    <source>
        <strain evidence="3 4">LacV</strain>
    </source>
</reference>
<dbReference type="Proteomes" id="UP000432715">
    <property type="component" value="Unassembled WGS sequence"/>
</dbReference>
<feature type="transmembrane region" description="Helical" evidence="1">
    <location>
        <begin position="30"/>
        <end position="51"/>
    </location>
</feature>
<evidence type="ECO:0000313" key="3">
    <source>
        <dbReference type="EMBL" id="KAB3536269.1"/>
    </source>
</evidence>
<keyword evidence="1" id="KW-0812">Transmembrane</keyword>